<dbReference type="EMBL" id="CAJNOR010018911">
    <property type="protein sequence ID" value="CAF1689079.1"/>
    <property type="molecule type" value="Genomic_DNA"/>
</dbReference>
<evidence type="ECO:0000313" key="1">
    <source>
        <dbReference type="EMBL" id="CAF1689079.1"/>
    </source>
</evidence>
<reference evidence="1" key="1">
    <citation type="submission" date="2021-02" db="EMBL/GenBank/DDBJ databases">
        <authorList>
            <person name="Nowell W R."/>
        </authorList>
    </citation>
    <scope>NUCLEOTIDE SEQUENCE</scope>
</reference>
<feature type="non-terminal residue" evidence="1">
    <location>
        <position position="1"/>
    </location>
</feature>
<protein>
    <submittedName>
        <fullName evidence="1">Uncharacterized protein</fullName>
    </submittedName>
</protein>
<gene>
    <name evidence="1" type="ORF">XAT740_LOCUS63141</name>
</gene>
<comment type="caution">
    <text evidence="1">The sequence shown here is derived from an EMBL/GenBank/DDBJ whole genome shotgun (WGS) entry which is preliminary data.</text>
</comment>
<keyword evidence="2" id="KW-1185">Reference proteome</keyword>
<name>A0A816HNE4_ADIRI</name>
<organism evidence="1 2">
    <name type="scientific">Adineta ricciae</name>
    <name type="common">Rotifer</name>
    <dbReference type="NCBI Taxonomy" id="249248"/>
    <lineage>
        <taxon>Eukaryota</taxon>
        <taxon>Metazoa</taxon>
        <taxon>Spiralia</taxon>
        <taxon>Gnathifera</taxon>
        <taxon>Rotifera</taxon>
        <taxon>Eurotatoria</taxon>
        <taxon>Bdelloidea</taxon>
        <taxon>Adinetida</taxon>
        <taxon>Adinetidae</taxon>
        <taxon>Adineta</taxon>
    </lineage>
</organism>
<accession>A0A816HNE4</accession>
<evidence type="ECO:0000313" key="2">
    <source>
        <dbReference type="Proteomes" id="UP000663828"/>
    </source>
</evidence>
<sequence length="102" mass="11973">TPGEPPSSVAERDRHKQLCDFGRLDVDTKLRLWRETFGFRRETVRDQSTSDIMKKFLAYNEPHLVFEEIKMLVNLDLIKEVRRQVPILLDKLVETNSFIAGK</sequence>
<dbReference type="Proteomes" id="UP000663828">
    <property type="component" value="Unassembled WGS sequence"/>
</dbReference>
<proteinExistence type="predicted"/>
<dbReference type="AlphaFoldDB" id="A0A816HNE4"/>